<dbReference type="GO" id="GO:0051536">
    <property type="term" value="F:iron-sulfur cluster binding"/>
    <property type="evidence" value="ECO:0007669"/>
    <property type="project" value="UniProtKB-KW"/>
</dbReference>
<dbReference type="PANTHER" id="PTHR42917:SF2">
    <property type="entry name" value="2,4-DIENOYL-COA REDUCTASE [(2E)-ENOYL-COA-PRODUCING]"/>
    <property type="match status" value="1"/>
</dbReference>
<evidence type="ECO:0000256" key="3">
    <source>
        <dbReference type="ARBA" id="ARBA00011048"/>
    </source>
</evidence>
<keyword evidence="13" id="KW-1185">Reference proteome</keyword>
<feature type="domain" description="FAD/NAD(P)-binding" evidence="11">
    <location>
        <begin position="407"/>
        <end position="672"/>
    </location>
</feature>
<evidence type="ECO:0000313" key="13">
    <source>
        <dbReference type="Proteomes" id="UP000537130"/>
    </source>
</evidence>
<keyword evidence="8" id="KW-0408">Iron</keyword>
<dbReference type="PRINTS" id="PR00411">
    <property type="entry name" value="PNDRDTASEI"/>
</dbReference>
<dbReference type="Proteomes" id="UP000537130">
    <property type="component" value="Unassembled WGS sequence"/>
</dbReference>
<reference evidence="12 13" key="1">
    <citation type="submission" date="2020-08" db="EMBL/GenBank/DDBJ databases">
        <title>Genomic Encyclopedia of Type Strains, Phase III (KMG-III): the genomes of soil and plant-associated and newly described type strains.</title>
        <authorList>
            <person name="Whitman W."/>
        </authorList>
    </citation>
    <scope>NUCLEOTIDE SEQUENCE [LARGE SCALE GENOMIC DNA]</scope>
    <source>
        <strain evidence="12 13">CECT 8654</strain>
    </source>
</reference>
<feature type="domain" description="NADH:flavin oxidoreductase/NADH oxidase N-terminal" evidence="10">
    <location>
        <begin position="8"/>
        <end position="362"/>
    </location>
</feature>
<dbReference type="EMBL" id="JACHWY010000001">
    <property type="protein sequence ID" value="MBB3046847.1"/>
    <property type="molecule type" value="Genomic_DNA"/>
</dbReference>
<sequence>MFKNYNYLLQPGRIGSLNLKNRMFVTAMGVNLAEADGHCGERIRAFHEEQAKGGAALVTLGVAGVAWPHGGNMPRQVAISDDKFIPGLRDLADAVHRHDAKIISQLHFGGLVGVEDMKHGRPVWIPSMPVFKQSDLEAGMLKDEIARSATSQKLDVKLHPMTKEDIEVLVQKFADGARRVREAGMDGLEIHGGHGYLISEFLSPLTNQRDDEYGGSVENRARLLMDIIAAVRKEVGRDFPIWCKLDSEEFGQADGISLEDAKIVARMAQDAGMDAITVSAYHDTSRGALHSESNIPHTPERLVANATAIKQVLDIPVITSGRIEPEHASKHIGEGHFDFFGMGRKLLADPHLPRKLAENRAKDIRPCVYCYCCVSQIYLESPVKCAVNPDTAFETDNLLAPADKPRRIAVIGGGPGGMEAARRLTLRGHDVVLLEKSHVLGGTLQFAAIAYEPNGKLLDWLKGQIRQLPINVHLNTEATPELLKRLGIEEVVVATGATRSMPAIPGADKDFVFSGDEMRAMVLGEKLGSLRDKLDGFSRFMLSAGSLTGASQRRSLVNLATRHWMPLGDKVVIIGGELVGLELAEYLAHRGKQVTVLEESSRPGAGLYLVRRLRLLDELREEGVTLISKASEIAIGDQQVAYRNYRGQIRHLGADHVVVAKGAEGNLSLADKLSHQGFSVHTVGDCSGVTYIEGAMHDAARVAATI</sequence>
<organism evidence="12 13">
    <name type="scientific">Litorivivens lipolytica</name>
    <dbReference type="NCBI Taxonomy" id="1524264"/>
    <lineage>
        <taxon>Bacteria</taxon>
        <taxon>Pseudomonadati</taxon>
        <taxon>Pseudomonadota</taxon>
        <taxon>Gammaproteobacteria</taxon>
        <taxon>Litorivivens</taxon>
    </lineage>
</organism>
<gene>
    <name evidence="12" type="ORF">FHR99_001083</name>
</gene>
<evidence type="ECO:0000256" key="8">
    <source>
        <dbReference type="ARBA" id="ARBA00023004"/>
    </source>
</evidence>
<dbReference type="Pfam" id="PF07992">
    <property type="entry name" value="Pyr_redox_2"/>
    <property type="match status" value="1"/>
</dbReference>
<evidence type="ECO:0000259" key="11">
    <source>
        <dbReference type="Pfam" id="PF07992"/>
    </source>
</evidence>
<dbReference type="GO" id="GO:0046872">
    <property type="term" value="F:metal ion binding"/>
    <property type="evidence" value="ECO:0007669"/>
    <property type="project" value="UniProtKB-KW"/>
</dbReference>
<dbReference type="SUPFAM" id="SSF51905">
    <property type="entry name" value="FAD/NAD(P)-binding domain"/>
    <property type="match status" value="1"/>
</dbReference>
<keyword evidence="9" id="KW-0411">Iron-sulfur</keyword>
<keyword evidence="7" id="KW-0560">Oxidoreductase</keyword>
<keyword evidence="4" id="KW-0285">Flavoprotein</keyword>
<dbReference type="AlphaFoldDB" id="A0A7W4Z574"/>
<name>A0A7W4Z574_9GAMM</name>
<dbReference type="PANTHER" id="PTHR42917">
    <property type="entry name" value="2,4-DIENOYL-COA REDUCTASE"/>
    <property type="match status" value="1"/>
</dbReference>
<comment type="similarity">
    <text evidence="3">In the N-terminal section; belongs to the NADH:flavin oxidoreductase/NADH oxidase family.</text>
</comment>
<dbReference type="Pfam" id="PF00724">
    <property type="entry name" value="Oxidored_FMN"/>
    <property type="match status" value="1"/>
</dbReference>
<dbReference type="SUPFAM" id="SSF51395">
    <property type="entry name" value="FMN-linked oxidoreductases"/>
    <property type="match status" value="1"/>
</dbReference>
<evidence type="ECO:0000256" key="9">
    <source>
        <dbReference type="ARBA" id="ARBA00023014"/>
    </source>
</evidence>
<dbReference type="CDD" id="cd02803">
    <property type="entry name" value="OYE_like_FMN_family"/>
    <property type="match status" value="1"/>
</dbReference>
<dbReference type="PRINTS" id="PR00368">
    <property type="entry name" value="FADPNR"/>
</dbReference>
<comment type="caution">
    <text evidence="12">The sequence shown here is derived from an EMBL/GenBank/DDBJ whole genome shotgun (WGS) entry which is preliminary data.</text>
</comment>
<evidence type="ECO:0000256" key="6">
    <source>
        <dbReference type="ARBA" id="ARBA00022723"/>
    </source>
</evidence>
<dbReference type="GO" id="GO:0010181">
    <property type="term" value="F:FMN binding"/>
    <property type="evidence" value="ECO:0007669"/>
    <property type="project" value="InterPro"/>
</dbReference>
<proteinExistence type="inferred from homology"/>
<evidence type="ECO:0000259" key="10">
    <source>
        <dbReference type="Pfam" id="PF00724"/>
    </source>
</evidence>
<dbReference type="RefSeq" id="WP_183409508.1">
    <property type="nucleotide sequence ID" value="NZ_JACHWY010000001.1"/>
</dbReference>
<dbReference type="Gene3D" id="3.40.50.720">
    <property type="entry name" value="NAD(P)-binding Rossmann-like Domain"/>
    <property type="match status" value="2"/>
</dbReference>
<dbReference type="InterPro" id="IPR013785">
    <property type="entry name" value="Aldolase_TIM"/>
</dbReference>
<dbReference type="Gene3D" id="3.20.20.70">
    <property type="entry name" value="Aldolase class I"/>
    <property type="match status" value="1"/>
</dbReference>
<dbReference type="InterPro" id="IPR023753">
    <property type="entry name" value="FAD/NAD-binding_dom"/>
</dbReference>
<keyword evidence="5" id="KW-0288">FMN</keyword>
<evidence type="ECO:0000256" key="2">
    <source>
        <dbReference type="ARBA" id="ARBA00001966"/>
    </source>
</evidence>
<dbReference type="Gene3D" id="3.50.50.60">
    <property type="entry name" value="FAD/NAD(P)-binding domain"/>
    <property type="match status" value="1"/>
</dbReference>
<accession>A0A7W4Z574</accession>
<evidence type="ECO:0000256" key="4">
    <source>
        <dbReference type="ARBA" id="ARBA00022630"/>
    </source>
</evidence>
<dbReference type="GO" id="GO:0016491">
    <property type="term" value="F:oxidoreductase activity"/>
    <property type="evidence" value="ECO:0007669"/>
    <property type="project" value="UniProtKB-KW"/>
</dbReference>
<evidence type="ECO:0000256" key="7">
    <source>
        <dbReference type="ARBA" id="ARBA00023002"/>
    </source>
</evidence>
<dbReference type="InterPro" id="IPR001155">
    <property type="entry name" value="OxRdtase_FMN_N"/>
</dbReference>
<evidence type="ECO:0000256" key="1">
    <source>
        <dbReference type="ARBA" id="ARBA00001917"/>
    </source>
</evidence>
<comment type="cofactor">
    <cofactor evidence="2">
        <name>[4Fe-4S] cluster</name>
        <dbReference type="ChEBI" id="CHEBI:49883"/>
    </cofactor>
</comment>
<dbReference type="InterPro" id="IPR036188">
    <property type="entry name" value="FAD/NAD-bd_sf"/>
</dbReference>
<evidence type="ECO:0000256" key="5">
    <source>
        <dbReference type="ARBA" id="ARBA00022643"/>
    </source>
</evidence>
<keyword evidence="6" id="KW-0479">Metal-binding</keyword>
<comment type="cofactor">
    <cofactor evidence="1">
        <name>FMN</name>
        <dbReference type="ChEBI" id="CHEBI:58210"/>
    </cofactor>
</comment>
<protein>
    <submittedName>
        <fullName evidence="12">2,4-dienoyl-CoA reductase-like NADH-dependent reductase (Old Yellow Enzyme family)/NADPH-dependent 2,4-dienoyl-CoA reductase/sulfur reductase-like enzyme</fullName>
    </submittedName>
</protein>
<dbReference type="InterPro" id="IPR051793">
    <property type="entry name" value="NADH:flavin_oxidoreductase"/>
</dbReference>
<evidence type="ECO:0000313" key="12">
    <source>
        <dbReference type="EMBL" id="MBB3046847.1"/>
    </source>
</evidence>